<keyword evidence="2" id="KW-0808">Transferase</keyword>
<protein>
    <recommendedName>
        <fullName evidence="7">Glycosyl transferase</fullName>
    </recommendedName>
</protein>
<dbReference type="EMBL" id="JXOJ01000002">
    <property type="protein sequence ID" value="KLK88904.1"/>
    <property type="molecule type" value="Genomic_DNA"/>
</dbReference>
<sequence length="652" mass="74227">MLECQNSASESRKVLVVSHDAHFHGAQMLALNLVKRLKYQFKFDVYVLLKSGGCLESEFEKHAHIFNVEREYSTKKSLEALVDDLVIRGVSVAICNTVVTGDIVELLVRKNIRTISLIHELPELIKEYKMERNAELISKFADYVIFPSGYVKSLFETVSKIDENRSVVAPQGLFFKNPYKSRVDAARKDLRDAFSLPEDAQVVLAVGYADYRKGVDIFVEVAKKVIQTNPRVYFLWVGHHDISFIDPVLNEVAKSNLEDRIRFVGKKEDDRDVFYAGADLYLLTSREDPFPSVVLEAMDVGLPVIGFRDAGGFQDIVTSDTGILVPNQDIESMVDAVNKVLNDEPLRLSLGRNATELIDNEFGFADYVYRLLGLLGYDFKKISVVLPNYNYASYLTERLNSILFQSYPVYEILFLDDCSSDDSVVVAQQVARSSTIDIKIICNEENSGSVFKQWAKGIGMAKGEYIWITEADDQAEPLFLQTVMKGFDDDGVVLSYAQSKQIDDRGNIIATDYLNYTNDIDRNKWQANYLREGTREITDTLVVKNTIPNVSGAVFRKVDISGILPELTEFRVAGDWFFYVWLLRSGNIAYSAESLNRHRRHAKGVTLSENKGRHFNEIVGMQEYILRHFDVDDEVRSKVMRYREKVKRDLFG</sequence>
<dbReference type="Gene3D" id="3.90.550.10">
    <property type="entry name" value="Spore Coat Polysaccharide Biosynthesis Protein SpsA, Chain A"/>
    <property type="match status" value="1"/>
</dbReference>
<dbReference type="Pfam" id="PF00535">
    <property type="entry name" value="Glycos_transf_2"/>
    <property type="match status" value="1"/>
</dbReference>
<dbReference type="PANTHER" id="PTHR12526:SF629">
    <property type="entry name" value="TEICHURONIC ACID BIOSYNTHESIS GLYCOSYLTRANSFERASE TUAH-RELATED"/>
    <property type="match status" value="1"/>
</dbReference>
<comment type="caution">
    <text evidence="5">The sequence shown here is derived from an EMBL/GenBank/DDBJ whole genome shotgun (WGS) entry which is preliminary data.</text>
</comment>
<evidence type="ECO:0000313" key="5">
    <source>
        <dbReference type="EMBL" id="KLK88904.1"/>
    </source>
</evidence>
<dbReference type="CDD" id="cd03801">
    <property type="entry name" value="GT4_PimA-like"/>
    <property type="match status" value="1"/>
</dbReference>
<dbReference type="PANTHER" id="PTHR12526">
    <property type="entry name" value="GLYCOSYLTRANSFERASE"/>
    <property type="match status" value="1"/>
</dbReference>
<dbReference type="InterPro" id="IPR001296">
    <property type="entry name" value="Glyco_trans_1"/>
</dbReference>
<dbReference type="Gene3D" id="3.40.50.2000">
    <property type="entry name" value="Glycogen Phosphorylase B"/>
    <property type="match status" value="2"/>
</dbReference>
<feature type="domain" description="Glycosyl transferase family 1" evidence="3">
    <location>
        <begin position="188"/>
        <end position="356"/>
    </location>
</feature>
<evidence type="ECO:0000259" key="4">
    <source>
        <dbReference type="Pfam" id="PF00535"/>
    </source>
</evidence>
<dbReference type="InterPro" id="IPR029044">
    <property type="entry name" value="Nucleotide-diphossugar_trans"/>
</dbReference>
<evidence type="ECO:0000313" key="6">
    <source>
        <dbReference type="Proteomes" id="UP000035301"/>
    </source>
</evidence>
<dbReference type="GO" id="GO:0016757">
    <property type="term" value="F:glycosyltransferase activity"/>
    <property type="evidence" value="ECO:0007669"/>
    <property type="project" value="UniProtKB-KW"/>
</dbReference>
<organism evidence="5 6">
    <name type="scientific">Methanoculleus sediminis</name>
    <dbReference type="NCBI Taxonomy" id="1550566"/>
    <lineage>
        <taxon>Archaea</taxon>
        <taxon>Methanobacteriati</taxon>
        <taxon>Methanobacteriota</taxon>
        <taxon>Stenosarchaea group</taxon>
        <taxon>Methanomicrobia</taxon>
        <taxon>Methanomicrobiales</taxon>
        <taxon>Methanomicrobiaceae</taxon>
        <taxon>Methanoculleus</taxon>
    </lineage>
</organism>
<keyword evidence="6" id="KW-1185">Reference proteome</keyword>
<name>A0A0H1R1J5_9EURY</name>
<evidence type="ECO:0000256" key="1">
    <source>
        <dbReference type="ARBA" id="ARBA00022676"/>
    </source>
</evidence>
<keyword evidence="1" id="KW-0328">Glycosyltransferase</keyword>
<dbReference type="PATRIC" id="fig|1550566.3.peg.1630"/>
<dbReference type="InterPro" id="IPR001173">
    <property type="entry name" value="Glyco_trans_2-like"/>
</dbReference>
<accession>A0A0H1R1J5</accession>
<dbReference type="AlphaFoldDB" id="A0A0H1R1J5"/>
<evidence type="ECO:0000259" key="3">
    <source>
        <dbReference type="Pfam" id="PF00534"/>
    </source>
</evidence>
<reference evidence="5 6" key="1">
    <citation type="journal article" date="2015" name="Int. J. Syst. Evol. Microbiol.">
        <title>Methanoculleus sediminis sp. nov., a methanogen from sediments near a submarine mud volcano.</title>
        <authorList>
            <person name="Chen S.C."/>
            <person name="Chen M.F."/>
            <person name="Lai M.C."/>
            <person name="Weng C.Y."/>
            <person name="Wu S.Y."/>
            <person name="Lin S."/>
            <person name="Yang T.F."/>
            <person name="Chen P.C."/>
        </authorList>
    </citation>
    <scope>NUCLEOTIDE SEQUENCE [LARGE SCALE GENOMIC DNA]</scope>
    <source>
        <strain evidence="5 6">S3Fa</strain>
    </source>
</reference>
<dbReference type="SUPFAM" id="SSF53756">
    <property type="entry name" value="UDP-Glycosyltransferase/glycogen phosphorylase"/>
    <property type="match status" value="1"/>
</dbReference>
<gene>
    <name evidence="5" type="ORF">SZ63_07515</name>
</gene>
<dbReference type="SUPFAM" id="SSF53448">
    <property type="entry name" value="Nucleotide-diphospho-sugar transferases"/>
    <property type="match status" value="1"/>
</dbReference>
<evidence type="ECO:0008006" key="7">
    <source>
        <dbReference type="Google" id="ProtNLM"/>
    </source>
</evidence>
<proteinExistence type="predicted"/>
<dbReference type="Pfam" id="PF00534">
    <property type="entry name" value="Glycos_transf_1"/>
    <property type="match status" value="1"/>
</dbReference>
<feature type="domain" description="Glycosyltransferase 2-like" evidence="4">
    <location>
        <begin position="383"/>
        <end position="515"/>
    </location>
</feature>
<dbReference type="Proteomes" id="UP000035301">
    <property type="component" value="Unassembled WGS sequence"/>
</dbReference>
<dbReference type="STRING" id="1550566.SZ63_07515"/>
<evidence type="ECO:0000256" key="2">
    <source>
        <dbReference type="ARBA" id="ARBA00022679"/>
    </source>
</evidence>